<dbReference type="EMBL" id="JBGFUD010000701">
    <property type="protein sequence ID" value="MFH4975069.1"/>
    <property type="molecule type" value="Genomic_DNA"/>
</dbReference>
<sequence length="700" mass="76946">MLAAVIFSLCTRIRIGSGGQVERNSVLASVRCSLKHTIEEGNIEWMDSQVHADRLSRSLDPLGRRAETGSRFLWAPKCELKPTLDNVLGYLFLTFIVFPSSPFICVILCIFAGFVGYGMVGIRRIRNNLNPFILDTDSESDDECENSSSKRNLCNDIEMTTLSGEIINQTPKTDAVTASVHSSASLKNTSTADLASDSLQALSGSAVANSSSSRVRRLDVARRARAHRLSMRFGSAPSFLSAEAARQAVLDENSASMSSVQTSSYSAQCPMSDGTFNMPSASQNQMLAVESSSIISAYERGLMQAEILNQQAQWQQSCAAQLSEMTNAMGQACQELKKLFNLISSNVDDQLSSTSVFNGEPISFEGTSSLKPTLSADGSMNNASVEPAEKASRVLRKSDIPAKSVTEEDVFKGAELKERNNGLEEARITGTVEDTVLTNSGDHLTEISSSNTGVSVDSNTFCSDEEDSEEEKACQRLLDKKEEPYDDAGSNEHNFFEIAAEYQSDSDGQSDEEHNEISGTSIPRRTVATETDQDSQISEHIRMQSENSFRNSTELSPSTSGVVVRPGLMRDVSSRPVHAQHSHQSDHRFSGLNELNVQPPHNIILTPEQRIRLNQYRQQLSVRDLLNYSEFMRRLAYRQAQMEGIRIGIQPISNERAPFIPEEDEEEVADPSSSTSDLAAGFIRAAEFSNKGPKKKDREE</sequence>
<keyword evidence="2" id="KW-0812">Transmembrane</keyword>
<evidence type="ECO:0000313" key="3">
    <source>
        <dbReference type="EMBL" id="MFH4975069.1"/>
    </source>
</evidence>
<evidence type="ECO:0000256" key="2">
    <source>
        <dbReference type="SAM" id="Phobius"/>
    </source>
</evidence>
<evidence type="ECO:0000256" key="1">
    <source>
        <dbReference type="SAM" id="MobiDB-lite"/>
    </source>
</evidence>
<comment type="caution">
    <text evidence="3">The sequence shown here is derived from an EMBL/GenBank/DDBJ whole genome shotgun (WGS) entry which is preliminary data.</text>
</comment>
<dbReference type="AlphaFoldDB" id="A0ABD6EAA9"/>
<reference evidence="3 4" key="1">
    <citation type="submission" date="2024-08" db="EMBL/GenBank/DDBJ databases">
        <title>Gnathostoma spinigerum genome.</title>
        <authorList>
            <person name="Gonzalez-Bertolin B."/>
            <person name="Monzon S."/>
            <person name="Zaballos A."/>
            <person name="Jimenez P."/>
            <person name="Dekumyoy P."/>
            <person name="Varona S."/>
            <person name="Cuesta I."/>
            <person name="Sumanam S."/>
            <person name="Adisakwattana P."/>
            <person name="Gasser R.B."/>
            <person name="Hernandez-Gonzalez A."/>
            <person name="Young N.D."/>
            <person name="Perteguer M.J."/>
        </authorList>
    </citation>
    <scope>NUCLEOTIDE SEQUENCE [LARGE SCALE GENOMIC DNA]</scope>
    <source>
        <strain evidence="3">AL3</strain>
        <tissue evidence="3">Liver</tissue>
    </source>
</reference>
<feature type="compositionally biased region" description="Polar residues" evidence="1">
    <location>
        <begin position="544"/>
        <end position="561"/>
    </location>
</feature>
<feature type="compositionally biased region" description="Polar residues" evidence="1">
    <location>
        <begin position="517"/>
        <end position="536"/>
    </location>
</feature>
<feature type="region of interest" description="Disordered" evidence="1">
    <location>
        <begin position="442"/>
        <end position="469"/>
    </location>
</feature>
<dbReference type="Proteomes" id="UP001608902">
    <property type="component" value="Unassembled WGS sequence"/>
</dbReference>
<feature type="compositionally biased region" description="Polar residues" evidence="1">
    <location>
        <begin position="368"/>
        <end position="384"/>
    </location>
</feature>
<name>A0ABD6EAA9_9BILA</name>
<keyword evidence="2" id="KW-1133">Transmembrane helix</keyword>
<keyword evidence="2" id="KW-0472">Membrane</keyword>
<gene>
    <name evidence="3" type="ORF">AB6A40_001778</name>
</gene>
<feature type="compositionally biased region" description="Polar residues" evidence="1">
    <location>
        <begin position="442"/>
        <end position="462"/>
    </location>
</feature>
<accession>A0ABD6EAA9</accession>
<feature type="region of interest" description="Disordered" evidence="1">
    <location>
        <begin position="368"/>
        <end position="392"/>
    </location>
</feature>
<organism evidence="3 4">
    <name type="scientific">Gnathostoma spinigerum</name>
    <dbReference type="NCBI Taxonomy" id="75299"/>
    <lineage>
        <taxon>Eukaryota</taxon>
        <taxon>Metazoa</taxon>
        <taxon>Ecdysozoa</taxon>
        <taxon>Nematoda</taxon>
        <taxon>Chromadorea</taxon>
        <taxon>Rhabditida</taxon>
        <taxon>Spirurina</taxon>
        <taxon>Gnathostomatomorpha</taxon>
        <taxon>Gnathostomatoidea</taxon>
        <taxon>Gnathostomatidae</taxon>
        <taxon>Gnathostoma</taxon>
    </lineage>
</organism>
<feature type="region of interest" description="Disordered" evidence="1">
    <location>
        <begin position="503"/>
        <end position="562"/>
    </location>
</feature>
<protein>
    <submittedName>
        <fullName evidence="3">Uncharacterized protein</fullName>
    </submittedName>
</protein>
<feature type="transmembrane region" description="Helical" evidence="2">
    <location>
        <begin position="90"/>
        <end position="117"/>
    </location>
</feature>
<evidence type="ECO:0000313" key="4">
    <source>
        <dbReference type="Proteomes" id="UP001608902"/>
    </source>
</evidence>
<keyword evidence="4" id="KW-1185">Reference proteome</keyword>
<proteinExistence type="predicted"/>